<comment type="caution">
    <text evidence="2">The sequence shown here is derived from an EMBL/GenBank/DDBJ whole genome shotgun (WGS) entry which is preliminary data.</text>
</comment>
<gene>
    <name evidence="2" type="ORF">GPA24_17875</name>
</gene>
<sequence>MLETAAKNVPNKTLNTGLGPGMFAANEPQRAKLRFSPEHARRIGAEHMFLRYIDRFSVI</sequence>
<dbReference type="EMBL" id="WTVP01000073">
    <property type="protein sequence ID" value="NMG17371.1"/>
    <property type="molecule type" value="Genomic_DNA"/>
</dbReference>
<keyword evidence="3" id="KW-1185">Reference proteome</keyword>
<protein>
    <submittedName>
        <fullName evidence="2">Uncharacterized protein</fullName>
    </submittedName>
</protein>
<evidence type="ECO:0000256" key="1">
    <source>
        <dbReference type="SAM" id="MobiDB-lite"/>
    </source>
</evidence>
<dbReference type="RefSeq" id="WP_169203889.1">
    <property type="nucleotide sequence ID" value="NZ_CP059467.1"/>
</dbReference>
<name>A0ABX1P0Q2_9RHOO</name>
<evidence type="ECO:0000313" key="3">
    <source>
        <dbReference type="Proteomes" id="UP000633943"/>
    </source>
</evidence>
<organism evidence="2 3">
    <name type="scientific">Aromatoleum bremense</name>
    <dbReference type="NCBI Taxonomy" id="76115"/>
    <lineage>
        <taxon>Bacteria</taxon>
        <taxon>Pseudomonadati</taxon>
        <taxon>Pseudomonadota</taxon>
        <taxon>Betaproteobacteria</taxon>
        <taxon>Rhodocyclales</taxon>
        <taxon>Rhodocyclaceae</taxon>
        <taxon>Aromatoleum</taxon>
    </lineage>
</organism>
<evidence type="ECO:0000313" key="2">
    <source>
        <dbReference type="EMBL" id="NMG17371.1"/>
    </source>
</evidence>
<reference evidence="2 3" key="1">
    <citation type="submission" date="2019-12" db="EMBL/GenBank/DDBJ databases">
        <title>Comparative genomics gives insights into the taxonomy of the Azoarcus-Aromatoleum group and reveals separate origins of nif in the plant-associated Azoarcus and non-plant-associated Aromatoleum sub-groups.</title>
        <authorList>
            <person name="Lafos M."/>
            <person name="Maluk M."/>
            <person name="Batista M."/>
            <person name="Junghare M."/>
            <person name="Carmona M."/>
            <person name="Faoro H."/>
            <person name="Cruz L.M."/>
            <person name="Battistoni F."/>
            <person name="De Souza E."/>
            <person name="Pedrosa F."/>
            <person name="Chen W.-M."/>
            <person name="Poole P.S."/>
            <person name="Dixon R.A."/>
            <person name="James E.K."/>
        </authorList>
    </citation>
    <scope>NUCLEOTIDE SEQUENCE [LARGE SCALE GENOMIC DNA]</scope>
    <source>
        <strain evidence="2 3">PbN1</strain>
    </source>
</reference>
<dbReference type="Proteomes" id="UP000633943">
    <property type="component" value="Unassembled WGS sequence"/>
</dbReference>
<accession>A0ABX1P0Q2</accession>
<proteinExistence type="predicted"/>
<feature type="region of interest" description="Disordered" evidence="1">
    <location>
        <begin position="1"/>
        <end position="22"/>
    </location>
</feature>